<organism evidence="1 2">
    <name type="scientific">Zancudomyces culisetae</name>
    <name type="common">Gut fungus</name>
    <name type="synonym">Smittium culisetae</name>
    <dbReference type="NCBI Taxonomy" id="1213189"/>
    <lineage>
        <taxon>Eukaryota</taxon>
        <taxon>Fungi</taxon>
        <taxon>Fungi incertae sedis</taxon>
        <taxon>Zoopagomycota</taxon>
        <taxon>Kickxellomycotina</taxon>
        <taxon>Harpellomycetes</taxon>
        <taxon>Harpellales</taxon>
        <taxon>Legeriomycetaceae</taxon>
        <taxon>Zancudomyces</taxon>
    </lineage>
</organism>
<keyword evidence="2" id="KW-1185">Reference proteome</keyword>
<evidence type="ECO:0000313" key="2">
    <source>
        <dbReference type="Proteomes" id="UP000188320"/>
    </source>
</evidence>
<comment type="caution">
    <text evidence="1">The sequence shown here is derived from an EMBL/GenBank/DDBJ whole genome shotgun (WGS) entry which is preliminary data.</text>
</comment>
<dbReference type="EMBL" id="LSSK01001067">
    <property type="protein sequence ID" value="OMH80835.1"/>
    <property type="molecule type" value="Genomic_DNA"/>
</dbReference>
<gene>
    <name evidence="1" type="ORF">AX774_g5719</name>
</gene>
<name>A0A1R1PIJ7_ZANCU</name>
<proteinExistence type="predicted"/>
<dbReference type="Proteomes" id="UP000188320">
    <property type="component" value="Unassembled WGS sequence"/>
</dbReference>
<sequence length="149" mass="16627">MSNGYIEPIALPLNSTADVLDEADVDMNTNDDKHNFFMNHSDDTRNTSLHGNNPEYLNNNEMDISPAVQRLVQPSLSIGVKSGSINGNPSLSSLPNSMELSIQKVSDRSDEIVQLLKEQNSLLRKNVLQSEQMAQKVSVYTPIYLLFLF</sequence>
<dbReference type="AlphaFoldDB" id="A0A1R1PIJ7"/>
<accession>A0A1R1PIJ7</accession>
<reference evidence="2" key="1">
    <citation type="submission" date="2017-01" db="EMBL/GenBank/DDBJ databases">
        <authorList>
            <person name="Wang Y."/>
            <person name="White M."/>
            <person name="Kvist S."/>
            <person name="Moncalvo J.-M."/>
        </authorList>
    </citation>
    <scope>NUCLEOTIDE SEQUENCE [LARGE SCALE GENOMIC DNA]</scope>
    <source>
        <strain evidence="2">COL-18-3</strain>
    </source>
</reference>
<evidence type="ECO:0000313" key="1">
    <source>
        <dbReference type="EMBL" id="OMH80835.1"/>
    </source>
</evidence>
<protein>
    <submittedName>
        <fullName evidence="1">Uncharacterized protein</fullName>
    </submittedName>
</protein>